<dbReference type="Pfam" id="PF13359">
    <property type="entry name" value="DDE_Tnp_4"/>
    <property type="match status" value="1"/>
</dbReference>
<keyword evidence="2" id="KW-0479">Metal-binding</keyword>
<comment type="cofactor">
    <cofactor evidence="1">
        <name>a divalent metal cation</name>
        <dbReference type="ChEBI" id="CHEBI:60240"/>
    </cofactor>
</comment>
<evidence type="ECO:0000313" key="6">
    <source>
        <dbReference type="Proteomes" id="UP001501243"/>
    </source>
</evidence>
<gene>
    <name evidence="5" type="ORF">GCM10023172_42460</name>
</gene>
<dbReference type="Pfam" id="PF13340">
    <property type="entry name" value="DUF4096"/>
    <property type="match status" value="1"/>
</dbReference>
<organism evidence="5 6">
    <name type="scientific">Hymenobacter ginsengisoli</name>
    <dbReference type="NCBI Taxonomy" id="1051626"/>
    <lineage>
        <taxon>Bacteria</taxon>
        <taxon>Pseudomonadati</taxon>
        <taxon>Bacteroidota</taxon>
        <taxon>Cytophagia</taxon>
        <taxon>Cytophagales</taxon>
        <taxon>Hymenobacteraceae</taxon>
        <taxon>Hymenobacter</taxon>
    </lineage>
</organism>
<feature type="domain" description="Insertion element IS402-like" evidence="3">
    <location>
        <begin position="14"/>
        <end position="83"/>
    </location>
</feature>
<reference evidence="6" key="1">
    <citation type="journal article" date="2019" name="Int. J. Syst. Evol. Microbiol.">
        <title>The Global Catalogue of Microorganisms (GCM) 10K type strain sequencing project: providing services to taxonomists for standard genome sequencing and annotation.</title>
        <authorList>
            <consortium name="The Broad Institute Genomics Platform"/>
            <consortium name="The Broad Institute Genome Sequencing Center for Infectious Disease"/>
            <person name="Wu L."/>
            <person name="Ma J."/>
        </authorList>
    </citation>
    <scope>NUCLEOTIDE SEQUENCE [LARGE SCALE GENOMIC DNA]</scope>
    <source>
        <strain evidence="6">JCM 17841</strain>
    </source>
</reference>
<sequence>MEVLSKAIIVTWLLPHLPFPTHGRRRRVAPAEVVGAILYKLKTGCQWRWLPVAALFSGPPLSWQGVYYHFHTWSKQGAWKKLWLTLLRLHRRLLDLSSVQLDSSHTPAKNGGVAVGYQGRKAARTTNALFLADNQGQPLALATPQAGQHHDTVELEAVFGELCQTLAQADLCLQGLFLNADKAFDVNSLRQACAHRDIEVNIPRNRRSADWQIDDDTLFDPELYRRRQVIEQLNAWLDGFKTLLVRFETCLHTWLAFHWLAFTVLLLRRIGRSPTS</sequence>
<dbReference type="NCBIfam" id="NF033580">
    <property type="entry name" value="transpos_IS5_3"/>
    <property type="match status" value="1"/>
</dbReference>
<protein>
    <submittedName>
        <fullName evidence="5">IS5 family transposase</fullName>
    </submittedName>
</protein>
<dbReference type="PANTHER" id="PTHR30007">
    <property type="entry name" value="PHP DOMAIN PROTEIN"/>
    <property type="match status" value="1"/>
</dbReference>
<evidence type="ECO:0000256" key="2">
    <source>
        <dbReference type="ARBA" id="ARBA00022723"/>
    </source>
</evidence>
<feature type="domain" description="DDE Tnp4" evidence="4">
    <location>
        <begin position="107"/>
        <end position="264"/>
    </location>
</feature>
<proteinExistence type="predicted"/>
<evidence type="ECO:0000259" key="4">
    <source>
        <dbReference type="Pfam" id="PF13359"/>
    </source>
</evidence>
<dbReference type="InterPro" id="IPR027806">
    <property type="entry name" value="HARBI1_dom"/>
</dbReference>
<accession>A0ABP8QU35</accession>
<evidence type="ECO:0000256" key="1">
    <source>
        <dbReference type="ARBA" id="ARBA00001968"/>
    </source>
</evidence>
<dbReference type="PANTHER" id="PTHR30007:SF0">
    <property type="entry name" value="TRANSPOSASE"/>
    <property type="match status" value="1"/>
</dbReference>
<dbReference type="RefSeq" id="WP_208133240.1">
    <property type="nucleotide sequence ID" value="NZ_BAABGQ010000016.1"/>
</dbReference>
<evidence type="ECO:0000259" key="3">
    <source>
        <dbReference type="Pfam" id="PF13340"/>
    </source>
</evidence>
<keyword evidence="6" id="KW-1185">Reference proteome</keyword>
<dbReference type="Proteomes" id="UP001501243">
    <property type="component" value="Unassembled WGS sequence"/>
</dbReference>
<dbReference type="EMBL" id="BAABGQ010000016">
    <property type="protein sequence ID" value="GAA4509244.1"/>
    <property type="molecule type" value="Genomic_DNA"/>
</dbReference>
<comment type="caution">
    <text evidence="5">The sequence shown here is derived from an EMBL/GenBank/DDBJ whole genome shotgun (WGS) entry which is preliminary data.</text>
</comment>
<name>A0ABP8QU35_9BACT</name>
<dbReference type="InterPro" id="IPR025161">
    <property type="entry name" value="IS402-like_dom"/>
</dbReference>
<evidence type="ECO:0000313" key="5">
    <source>
        <dbReference type="EMBL" id="GAA4509244.1"/>
    </source>
</evidence>